<sequence length="141" mass="15612">MWESEKVEGGRVAALDDLFRQAAQSKILASRARTSRQAQIIHLLLLIWFFSVDIRAVPECARTFAMDANWSVYQSEITHAAVEPEMEIVVEDILAALDMQVHDVKWLDTGLVLAGSSNGSASDLMTSESLIVFALDIFGRS</sequence>
<keyword evidence="2" id="KW-1185">Reference proteome</keyword>
<comment type="caution">
    <text evidence="1">The sequence shown here is derived from an EMBL/GenBank/DDBJ whole genome shotgun (WGS) entry which is preliminary data.</text>
</comment>
<organism evidence="1 2">
    <name type="scientific">Porphyridium purpureum</name>
    <name type="common">Red alga</name>
    <name type="synonym">Porphyridium cruentum</name>
    <dbReference type="NCBI Taxonomy" id="35688"/>
    <lineage>
        <taxon>Eukaryota</taxon>
        <taxon>Rhodophyta</taxon>
        <taxon>Bangiophyceae</taxon>
        <taxon>Porphyridiales</taxon>
        <taxon>Porphyridiaceae</taxon>
        <taxon>Porphyridium</taxon>
    </lineage>
</organism>
<reference evidence="2" key="1">
    <citation type="journal article" date="2019" name="Nat. Commun.">
        <title>Expansion of phycobilisome linker gene families in mesophilic red algae.</title>
        <authorList>
            <person name="Lee J."/>
            <person name="Kim D."/>
            <person name="Bhattacharya D."/>
            <person name="Yoon H.S."/>
        </authorList>
    </citation>
    <scope>NUCLEOTIDE SEQUENCE [LARGE SCALE GENOMIC DNA]</scope>
    <source>
        <strain evidence="2">CCMP 1328</strain>
    </source>
</reference>
<evidence type="ECO:0000313" key="1">
    <source>
        <dbReference type="EMBL" id="KAA8498522.1"/>
    </source>
</evidence>
<dbReference type="Proteomes" id="UP000324585">
    <property type="component" value="Unassembled WGS sequence"/>
</dbReference>
<gene>
    <name evidence="1" type="ORF">FVE85_6107</name>
</gene>
<evidence type="ECO:0000313" key="2">
    <source>
        <dbReference type="Proteomes" id="UP000324585"/>
    </source>
</evidence>
<protein>
    <submittedName>
        <fullName evidence="1">Uncharacterized protein</fullName>
    </submittedName>
</protein>
<dbReference type="AlphaFoldDB" id="A0A5J4Z609"/>
<dbReference type="EMBL" id="VRMN01000001">
    <property type="protein sequence ID" value="KAA8498522.1"/>
    <property type="molecule type" value="Genomic_DNA"/>
</dbReference>
<name>A0A5J4Z609_PORPP</name>
<proteinExistence type="predicted"/>
<accession>A0A5J4Z609</accession>